<protein>
    <submittedName>
        <fullName evidence="2">Inosine-uridine preferring nucleoside hydrolase</fullName>
    </submittedName>
</protein>
<dbReference type="PANTHER" id="PTHR43264:SF1">
    <property type="entry name" value="INOSINE_URIDINE-PREFERRING NUCLEOSIDE HYDROLASE DOMAIN-CONTAINING PROTEIN"/>
    <property type="match status" value="1"/>
</dbReference>
<keyword evidence="2" id="KW-0378">Hydrolase</keyword>
<dbReference type="Pfam" id="PF01156">
    <property type="entry name" value="IU_nuc_hydro"/>
    <property type="match status" value="1"/>
</dbReference>
<gene>
    <name evidence="2" type="ORF">KL86DYS1_30784</name>
</gene>
<sequence>MKQTILFTAIIAFIVVGCSGKKAETSQQSANTEPINIIFDTDMGNDVDDALALDMLYKYIEAGRVNLLAIPTTKVSQYCAEYVDVMNTWYGHPDIPVGTVVNGTSIDNEDNFVRAVCQMQENGKPVFERTVKDYDSYPKSVALYRKVLAAQPDASVYVVSVGFSTNLAQLLDSPADEYSPLTGKELVKKKVVLLSAMLGHFTDQNFQEFNVKCDIPAVQRVMKEWPTPIVASPYELGDAILYPSKSIETDFNWGMVNPLVEGYKAYLPMPYDRQTWDLTSLLYVVEKDKGYFGSSGPGKIEIDDNAISRFVPDAEGMHSYLTVTTEQAEVVKKYFIELITQKPAKYRTK</sequence>
<dbReference type="EMBL" id="FLUM01000003">
    <property type="protein sequence ID" value="SBW04229.1"/>
    <property type="molecule type" value="Genomic_DNA"/>
</dbReference>
<name>A0A212JXR7_9BACT</name>
<accession>A0A212JXR7</accession>
<dbReference type="Gene3D" id="3.90.245.10">
    <property type="entry name" value="Ribonucleoside hydrolase-like"/>
    <property type="match status" value="1"/>
</dbReference>
<dbReference type="InterPro" id="IPR036452">
    <property type="entry name" value="Ribo_hydro-like"/>
</dbReference>
<feature type="domain" description="Inosine/uridine-preferring nucleoside hydrolase" evidence="1">
    <location>
        <begin position="37"/>
        <end position="263"/>
    </location>
</feature>
<dbReference type="PROSITE" id="PS51257">
    <property type="entry name" value="PROKAR_LIPOPROTEIN"/>
    <property type="match status" value="1"/>
</dbReference>
<dbReference type="RefSeq" id="WP_296942861.1">
    <property type="nucleotide sequence ID" value="NZ_LT599032.1"/>
</dbReference>
<dbReference type="AlphaFoldDB" id="A0A212JXR7"/>
<dbReference type="SUPFAM" id="SSF53590">
    <property type="entry name" value="Nucleoside hydrolase"/>
    <property type="match status" value="1"/>
</dbReference>
<reference evidence="2" key="1">
    <citation type="submission" date="2016-04" db="EMBL/GenBank/DDBJ databases">
        <authorList>
            <person name="Evans L.H."/>
            <person name="Alamgir A."/>
            <person name="Owens N."/>
            <person name="Weber N.D."/>
            <person name="Virtaneva K."/>
            <person name="Barbian K."/>
            <person name="Babar A."/>
            <person name="Rosenke K."/>
        </authorList>
    </citation>
    <scope>NUCLEOTIDE SEQUENCE</scope>
    <source>
        <strain evidence="2">86-1</strain>
    </source>
</reference>
<dbReference type="PANTHER" id="PTHR43264">
    <property type="match status" value="1"/>
</dbReference>
<dbReference type="InterPro" id="IPR001910">
    <property type="entry name" value="Inosine/uridine_hydrolase_dom"/>
</dbReference>
<evidence type="ECO:0000259" key="1">
    <source>
        <dbReference type="Pfam" id="PF01156"/>
    </source>
</evidence>
<evidence type="ECO:0000313" key="2">
    <source>
        <dbReference type="EMBL" id="SBW04229.1"/>
    </source>
</evidence>
<dbReference type="GO" id="GO:0016799">
    <property type="term" value="F:hydrolase activity, hydrolyzing N-glycosyl compounds"/>
    <property type="evidence" value="ECO:0007669"/>
    <property type="project" value="InterPro"/>
</dbReference>
<dbReference type="CDD" id="cd02652">
    <property type="entry name" value="nuc_hydro_2"/>
    <property type="match status" value="1"/>
</dbReference>
<proteinExistence type="predicted"/>
<organism evidence="2">
    <name type="scientific">uncultured Dysgonomonas sp</name>
    <dbReference type="NCBI Taxonomy" id="206096"/>
    <lineage>
        <taxon>Bacteria</taxon>
        <taxon>Pseudomonadati</taxon>
        <taxon>Bacteroidota</taxon>
        <taxon>Bacteroidia</taxon>
        <taxon>Bacteroidales</taxon>
        <taxon>Dysgonomonadaceae</taxon>
        <taxon>Dysgonomonas</taxon>
        <taxon>environmental samples</taxon>
    </lineage>
</organism>